<feature type="non-terminal residue" evidence="2">
    <location>
        <position position="306"/>
    </location>
</feature>
<evidence type="ECO:0000256" key="1">
    <source>
        <dbReference type="SAM" id="Phobius"/>
    </source>
</evidence>
<evidence type="ECO:0000313" key="3">
    <source>
        <dbReference type="Proteomes" id="UP000244069"/>
    </source>
</evidence>
<dbReference type="Proteomes" id="UP000244069">
    <property type="component" value="Unassembled WGS sequence"/>
</dbReference>
<feature type="transmembrane region" description="Helical" evidence="1">
    <location>
        <begin position="39"/>
        <end position="63"/>
    </location>
</feature>
<organism evidence="2 3">
    <name type="scientific">Allosediminivita pacifica</name>
    <dbReference type="NCBI Taxonomy" id="1267769"/>
    <lineage>
        <taxon>Bacteria</taxon>
        <taxon>Pseudomonadati</taxon>
        <taxon>Pseudomonadota</taxon>
        <taxon>Alphaproteobacteria</taxon>
        <taxon>Rhodobacterales</taxon>
        <taxon>Paracoccaceae</taxon>
        <taxon>Allosediminivita</taxon>
    </lineage>
</organism>
<keyword evidence="1" id="KW-0472">Membrane</keyword>
<accession>A0A2T6A1H4</accession>
<gene>
    <name evidence="2" type="ORF">C8N44_14813</name>
</gene>
<feature type="transmembrane region" description="Helical" evidence="1">
    <location>
        <begin position="6"/>
        <end position="27"/>
    </location>
</feature>
<keyword evidence="1" id="KW-1133">Transmembrane helix</keyword>
<protein>
    <submittedName>
        <fullName evidence="2">Uncharacterized protein</fullName>
    </submittedName>
</protein>
<sequence length="306" mass="33521">MAGAIALALVFCAASVVVYVAIPAAMGKPRPRRFDSLEALRAAAILFAPVWVLLVGHVLWALWGLASEFNPSVQDGDLRWHALAFVGLITSLGALISAPLALIRVWTTERQTRTAEQGHMTDRISKAVEQLGTEKTVKVIEEGESVEKTLPNIEVRIGGLLSLERIAQDSVTYDRGRDHVRVMEILCAYVRENAPASTARDDNPRYVWEAALAKAEEELSKDIEDKVQRHSEALELAHQRTGLKPSDLEWGGAATDWAASLPKPRQDIQISVSILGRVDKRVSRRPEGVIQAGICDGDQLGTRPDV</sequence>
<keyword evidence="1" id="KW-0812">Transmembrane</keyword>
<proteinExistence type="predicted"/>
<comment type="caution">
    <text evidence="2">The sequence shown here is derived from an EMBL/GenBank/DDBJ whole genome shotgun (WGS) entry which is preliminary data.</text>
</comment>
<dbReference type="RefSeq" id="WP_245413003.1">
    <property type="nucleotide sequence ID" value="NZ_QBKN01000048.1"/>
</dbReference>
<dbReference type="EMBL" id="QBKN01000048">
    <property type="protein sequence ID" value="PTX37654.1"/>
    <property type="molecule type" value="Genomic_DNA"/>
</dbReference>
<reference evidence="2 3" key="1">
    <citation type="submission" date="2018-04" db="EMBL/GenBank/DDBJ databases">
        <title>Genomic Encyclopedia of Archaeal and Bacterial Type Strains, Phase II (KMG-II): from individual species to whole genera.</title>
        <authorList>
            <person name="Goeker M."/>
        </authorList>
    </citation>
    <scope>NUCLEOTIDE SEQUENCE [LARGE SCALE GENOMIC DNA]</scope>
    <source>
        <strain evidence="2 3">DSM 29329</strain>
    </source>
</reference>
<feature type="transmembrane region" description="Helical" evidence="1">
    <location>
        <begin position="83"/>
        <end position="103"/>
    </location>
</feature>
<evidence type="ECO:0000313" key="2">
    <source>
        <dbReference type="EMBL" id="PTX37654.1"/>
    </source>
</evidence>
<dbReference type="AlphaFoldDB" id="A0A2T6A1H4"/>
<keyword evidence="3" id="KW-1185">Reference proteome</keyword>
<name>A0A2T6A1H4_9RHOB</name>